<dbReference type="InterPro" id="IPR001841">
    <property type="entry name" value="Znf_RING"/>
</dbReference>
<reference evidence="7 8" key="1">
    <citation type="submission" date="2019-11" db="EMBL/GenBank/DDBJ databases">
        <title>Whole genome sequence of Oryza granulata.</title>
        <authorList>
            <person name="Li W."/>
        </authorList>
    </citation>
    <scope>NUCLEOTIDE SEQUENCE [LARGE SCALE GENOMIC DNA]</scope>
    <source>
        <strain evidence="8">cv. Menghai</strain>
        <tissue evidence="7">Leaf</tissue>
    </source>
</reference>
<keyword evidence="1" id="KW-0479">Metal-binding</keyword>
<organism evidence="7 8">
    <name type="scientific">Oryza meyeriana var. granulata</name>
    <dbReference type="NCBI Taxonomy" id="110450"/>
    <lineage>
        <taxon>Eukaryota</taxon>
        <taxon>Viridiplantae</taxon>
        <taxon>Streptophyta</taxon>
        <taxon>Embryophyta</taxon>
        <taxon>Tracheophyta</taxon>
        <taxon>Spermatophyta</taxon>
        <taxon>Magnoliopsida</taxon>
        <taxon>Liliopsida</taxon>
        <taxon>Poales</taxon>
        <taxon>Poaceae</taxon>
        <taxon>BOP clade</taxon>
        <taxon>Oryzoideae</taxon>
        <taxon>Oryzeae</taxon>
        <taxon>Oryzinae</taxon>
        <taxon>Oryza</taxon>
        <taxon>Oryza meyeriana</taxon>
    </lineage>
</organism>
<evidence type="ECO:0000313" key="8">
    <source>
        <dbReference type="Proteomes" id="UP000479710"/>
    </source>
</evidence>
<evidence type="ECO:0000256" key="2">
    <source>
        <dbReference type="ARBA" id="ARBA00022771"/>
    </source>
</evidence>
<dbReference type="Proteomes" id="UP000479710">
    <property type="component" value="Unassembled WGS sequence"/>
</dbReference>
<keyword evidence="8" id="KW-1185">Reference proteome</keyword>
<evidence type="ECO:0000256" key="5">
    <source>
        <dbReference type="SAM" id="MobiDB-lite"/>
    </source>
</evidence>
<dbReference type="GO" id="GO:0005737">
    <property type="term" value="C:cytoplasm"/>
    <property type="evidence" value="ECO:0007669"/>
    <property type="project" value="TreeGrafter"/>
</dbReference>
<feature type="region of interest" description="Disordered" evidence="5">
    <location>
        <begin position="275"/>
        <end position="312"/>
    </location>
</feature>
<accession>A0A6G1EA15</accession>
<evidence type="ECO:0000259" key="6">
    <source>
        <dbReference type="PROSITE" id="PS50089"/>
    </source>
</evidence>
<feature type="domain" description="RING-type" evidence="6">
    <location>
        <begin position="217"/>
        <end position="258"/>
    </location>
</feature>
<evidence type="ECO:0000313" key="7">
    <source>
        <dbReference type="EMBL" id="KAF0921272.1"/>
    </source>
</evidence>
<evidence type="ECO:0000256" key="3">
    <source>
        <dbReference type="ARBA" id="ARBA00022833"/>
    </source>
</evidence>
<dbReference type="Gene3D" id="3.30.40.10">
    <property type="entry name" value="Zinc/RING finger domain, C3HC4 (zinc finger)"/>
    <property type="match status" value="1"/>
</dbReference>
<keyword evidence="2 4" id="KW-0863">Zinc-finger</keyword>
<dbReference type="GO" id="GO:0008270">
    <property type="term" value="F:zinc ion binding"/>
    <property type="evidence" value="ECO:0007669"/>
    <property type="project" value="UniProtKB-KW"/>
</dbReference>
<dbReference type="PANTHER" id="PTHR15710:SF104">
    <property type="entry name" value="RING-TYPE DOMAIN-CONTAINING PROTEIN"/>
    <property type="match status" value="1"/>
</dbReference>
<comment type="caution">
    <text evidence="7">The sequence shown here is derived from an EMBL/GenBank/DDBJ whole genome shotgun (WGS) entry which is preliminary data.</text>
</comment>
<dbReference type="PANTHER" id="PTHR15710">
    <property type="entry name" value="E3 UBIQUITIN-PROTEIN LIGASE PRAJA"/>
    <property type="match status" value="1"/>
</dbReference>
<evidence type="ECO:0000256" key="4">
    <source>
        <dbReference type="PROSITE-ProRule" id="PRU00175"/>
    </source>
</evidence>
<dbReference type="OrthoDB" id="21204at2759"/>
<dbReference type="GO" id="GO:0061630">
    <property type="term" value="F:ubiquitin protein ligase activity"/>
    <property type="evidence" value="ECO:0007669"/>
    <property type="project" value="TreeGrafter"/>
</dbReference>
<dbReference type="SMART" id="SM00184">
    <property type="entry name" value="RING"/>
    <property type="match status" value="1"/>
</dbReference>
<dbReference type="GO" id="GO:0016567">
    <property type="term" value="P:protein ubiquitination"/>
    <property type="evidence" value="ECO:0007669"/>
    <property type="project" value="TreeGrafter"/>
</dbReference>
<dbReference type="InterPro" id="IPR013083">
    <property type="entry name" value="Znf_RING/FYVE/PHD"/>
</dbReference>
<evidence type="ECO:0000256" key="1">
    <source>
        <dbReference type="ARBA" id="ARBA00022723"/>
    </source>
</evidence>
<sequence>MGLLLWPHRGRALPTVPAAADEGVPSLIPVFLGNGPAASATLPRILIFIVIIVLLHRATAVSSNAATGDASASATPAHILAVVTVLLHRATVASSSTPGAAATPAQLLLPPPPPFLLSPNSTTRDYYIISSSEDAPEQPLSRLDSLDYFYFGISTDPDTSPHTGGLETSPRPPPHSMIYNSFVSDHLRGGSSQAASDESFAALSTVTVTVSDTAEVCAVCTDALPLATTASRLPCGHLYHSDCIVQWLSLRNSCPVCRRSIQMLPAAFTDEIIVPSLPPNNDPQPTADDQEIAPSPPLPGPRPTMANNHLRRSLPGARRIRKICRRLLNYMGREPSATAN</sequence>
<dbReference type="SUPFAM" id="SSF57850">
    <property type="entry name" value="RING/U-box"/>
    <property type="match status" value="1"/>
</dbReference>
<dbReference type="PROSITE" id="PS50089">
    <property type="entry name" value="ZF_RING_2"/>
    <property type="match status" value="1"/>
</dbReference>
<dbReference type="AlphaFoldDB" id="A0A6G1EA15"/>
<name>A0A6G1EA15_9ORYZ</name>
<protein>
    <recommendedName>
        <fullName evidence="6">RING-type domain-containing protein</fullName>
    </recommendedName>
</protein>
<dbReference type="Pfam" id="PF13639">
    <property type="entry name" value="zf-RING_2"/>
    <property type="match status" value="1"/>
</dbReference>
<proteinExistence type="predicted"/>
<dbReference type="EMBL" id="SPHZ02000004">
    <property type="protein sequence ID" value="KAF0921272.1"/>
    <property type="molecule type" value="Genomic_DNA"/>
</dbReference>
<keyword evidence="3" id="KW-0862">Zinc</keyword>
<gene>
    <name evidence="7" type="ORF">E2562_003080</name>
</gene>